<dbReference type="EMBL" id="HBEF01011564">
    <property type="protein sequence ID" value="CAD8335180.1"/>
    <property type="molecule type" value="Transcribed_RNA"/>
</dbReference>
<sequence length="208" mass="20947">MAKKTTKTAAVAAKAAAKASTPPATTTMTAEPSVTPQQQQQQPPSDDDGKHLHNLYNGAKGAWAWGKNLAVVGGAFGIAEGVAQAALGVVGTNLQNIDQTIIEPKVVQPLDSLTAPAVNAVVGIVLKTTDTVVPPVQKILDGLISALHLKRILGQEEAAPAPSTDGSATTTTTKTTTTNTTTKTALGSKAQQAADAAAPAAVLNTAGN</sequence>
<evidence type="ECO:0000313" key="2">
    <source>
        <dbReference type="EMBL" id="CAD8335180.1"/>
    </source>
</evidence>
<evidence type="ECO:0000256" key="1">
    <source>
        <dbReference type="SAM" id="MobiDB-lite"/>
    </source>
</evidence>
<reference evidence="2" key="1">
    <citation type="submission" date="2021-01" db="EMBL/GenBank/DDBJ databases">
        <authorList>
            <person name="Corre E."/>
            <person name="Pelletier E."/>
            <person name="Niang G."/>
            <person name="Scheremetjew M."/>
            <person name="Finn R."/>
            <person name="Kale V."/>
            <person name="Holt S."/>
            <person name="Cochrane G."/>
            <person name="Meng A."/>
            <person name="Brown T."/>
            <person name="Cohen L."/>
        </authorList>
    </citation>
    <scope>NUCLEOTIDE SEQUENCE</scope>
    <source>
        <strain evidence="2">CCMP3328</strain>
    </source>
</reference>
<protein>
    <submittedName>
        <fullName evidence="2">Uncharacterized protein</fullName>
    </submittedName>
</protein>
<accession>A0A7R9WW29</accession>
<feature type="compositionally biased region" description="Low complexity" evidence="1">
    <location>
        <begin position="7"/>
        <end position="44"/>
    </location>
</feature>
<gene>
    <name evidence="2" type="ORF">CAUS1442_LOCUS7285</name>
</gene>
<organism evidence="2">
    <name type="scientific">Craspedostauros australis</name>
    <dbReference type="NCBI Taxonomy" id="1486917"/>
    <lineage>
        <taxon>Eukaryota</taxon>
        <taxon>Sar</taxon>
        <taxon>Stramenopiles</taxon>
        <taxon>Ochrophyta</taxon>
        <taxon>Bacillariophyta</taxon>
        <taxon>Bacillariophyceae</taxon>
        <taxon>Bacillariophycidae</taxon>
        <taxon>Naviculales</taxon>
        <taxon>Naviculaceae</taxon>
        <taxon>Craspedostauros</taxon>
    </lineage>
</organism>
<feature type="region of interest" description="Disordered" evidence="1">
    <location>
        <begin position="157"/>
        <end position="208"/>
    </location>
</feature>
<feature type="region of interest" description="Disordered" evidence="1">
    <location>
        <begin position="1"/>
        <end position="51"/>
    </location>
</feature>
<proteinExistence type="predicted"/>
<name>A0A7R9WW29_9STRA</name>
<feature type="compositionally biased region" description="Low complexity" evidence="1">
    <location>
        <begin position="169"/>
        <end position="201"/>
    </location>
</feature>
<dbReference type="AlphaFoldDB" id="A0A7R9WW29"/>